<proteinExistence type="inferred from homology"/>
<evidence type="ECO:0000256" key="7">
    <source>
        <dbReference type="ARBA" id="ARBA00022741"/>
    </source>
</evidence>
<dbReference type="GO" id="GO:0015833">
    <property type="term" value="P:peptide transport"/>
    <property type="evidence" value="ECO:0007669"/>
    <property type="project" value="InterPro"/>
</dbReference>
<evidence type="ECO:0000256" key="15">
    <source>
        <dbReference type="ARBA" id="ARBA00041187"/>
    </source>
</evidence>
<accession>A0A285B0A6</accession>
<evidence type="ECO:0000256" key="12">
    <source>
        <dbReference type="ARBA" id="ARBA00037530"/>
    </source>
</evidence>
<dbReference type="Proteomes" id="UP000510937">
    <property type="component" value="Chromosome"/>
</dbReference>
<dbReference type="FunFam" id="3.40.50.300:FF:000016">
    <property type="entry name" value="Oligopeptide ABC transporter ATP-binding component"/>
    <property type="match status" value="1"/>
</dbReference>
<dbReference type="EMBL" id="UGMX01000002">
    <property type="protein sequence ID" value="STW08651.1"/>
    <property type="molecule type" value="Genomic_DNA"/>
</dbReference>
<reference evidence="23" key="1">
    <citation type="submission" date="2017-08" db="EMBL/GenBank/DDBJ databases">
        <authorList>
            <person name="Brisse S."/>
        </authorList>
    </citation>
    <scope>NUCLEOTIDE SEQUENCE [LARGE SCALE GENOMIC DNA]</scope>
    <source>
        <strain evidence="23">06D021</strain>
    </source>
</reference>
<dbReference type="EC" id="7.4.2.10" evidence="14"/>
<dbReference type="Pfam" id="PF00005">
    <property type="entry name" value="ABC_tran"/>
    <property type="match status" value="1"/>
</dbReference>
<keyword evidence="8 22" id="KW-0378">Hydrolase</keyword>
<evidence type="ECO:0000256" key="11">
    <source>
        <dbReference type="ARBA" id="ARBA00023136"/>
    </source>
</evidence>
<evidence type="ECO:0000313" key="27">
    <source>
        <dbReference type="Proteomes" id="UP001458070"/>
    </source>
</evidence>
<evidence type="ECO:0000313" key="23">
    <source>
        <dbReference type="Proteomes" id="UP000220639"/>
    </source>
</evidence>
<dbReference type="GO" id="GO:0005886">
    <property type="term" value="C:plasma membrane"/>
    <property type="evidence" value="ECO:0007669"/>
    <property type="project" value="UniProtKB-SubCell"/>
</dbReference>
<dbReference type="InterPro" id="IPR050319">
    <property type="entry name" value="ABC_transp_ATP-bind"/>
</dbReference>
<dbReference type="EMBL" id="JBCGEM010000005">
    <property type="protein sequence ID" value="MEM0623923.1"/>
    <property type="molecule type" value="Genomic_DNA"/>
</dbReference>
<evidence type="ECO:0000313" key="19">
    <source>
        <dbReference type="EMBL" id="MEM0623923.1"/>
    </source>
</evidence>
<evidence type="ECO:0000256" key="5">
    <source>
        <dbReference type="ARBA" id="ARBA00022519"/>
    </source>
</evidence>
<dbReference type="Gene3D" id="3.40.50.300">
    <property type="entry name" value="P-loop containing nucleotide triphosphate hydrolases"/>
    <property type="match status" value="1"/>
</dbReference>
<dbReference type="NCBIfam" id="TIGR01727">
    <property type="entry name" value="oligo_HPY"/>
    <property type="match status" value="1"/>
</dbReference>
<dbReference type="InterPro" id="IPR003439">
    <property type="entry name" value="ABC_transporter-like_ATP-bd"/>
</dbReference>
<evidence type="ECO:0000256" key="16">
    <source>
        <dbReference type="ARBA" id="ARBA00047640"/>
    </source>
</evidence>
<dbReference type="Proteomes" id="UP000220639">
    <property type="component" value="Unassembled WGS sequence"/>
</dbReference>
<dbReference type="InterPro" id="IPR017871">
    <property type="entry name" value="ABC_transporter-like_CS"/>
</dbReference>
<dbReference type="GeneID" id="97396665"/>
<evidence type="ECO:0000256" key="8">
    <source>
        <dbReference type="ARBA" id="ARBA00022801"/>
    </source>
</evidence>
<dbReference type="PANTHER" id="PTHR43776:SF15">
    <property type="entry name" value="GLUTATHIONE IMPORT ATP-BINDING PROTEIN GSIA"/>
    <property type="match status" value="1"/>
</dbReference>
<dbReference type="Proteomes" id="UP000254571">
    <property type="component" value="Unassembled WGS sequence"/>
</dbReference>
<dbReference type="GO" id="GO:0005524">
    <property type="term" value="F:ATP binding"/>
    <property type="evidence" value="ECO:0007669"/>
    <property type="project" value="UniProtKB-KW"/>
</dbReference>
<keyword evidence="11" id="KW-0472">Membrane</keyword>
<protein>
    <recommendedName>
        <fullName evidence="15">Glutathione import ATP-binding protein GsiA</fullName>
        <ecNumber evidence="14">7.4.2.10</ecNumber>
    </recommendedName>
</protein>
<evidence type="ECO:0000313" key="21">
    <source>
        <dbReference type="EMBL" id="SNU34399.1"/>
    </source>
</evidence>
<reference evidence="19 27" key="6">
    <citation type="submission" date="2024-04" db="EMBL/GenBank/DDBJ databases">
        <title>Draft genome assemblies of urinary isolates.</title>
        <authorList>
            <person name="Appleberry H."/>
            <person name="Kula A."/>
            <person name="Wolfe A.J."/>
            <person name="Putonti C."/>
        </authorList>
    </citation>
    <scope>NUCLEOTIDE SEQUENCE [LARGE SCALE GENOMIC DNA]</scope>
    <source>
        <strain evidence="19 27">UMB12529</strain>
    </source>
</reference>
<name>A0A285B0A6_9ENTR</name>
<dbReference type="InterPro" id="IPR003593">
    <property type="entry name" value="AAA+_ATPase"/>
</dbReference>
<dbReference type="AlphaFoldDB" id="A0A285B0A6"/>
<dbReference type="PROSITE" id="PS50893">
    <property type="entry name" value="ABC_TRANSPORTER_2"/>
    <property type="match status" value="1"/>
</dbReference>
<evidence type="ECO:0000256" key="2">
    <source>
        <dbReference type="ARBA" id="ARBA00011469"/>
    </source>
</evidence>
<comment type="subcellular location">
    <subcellularLocation>
        <location evidence="1">Cell inner membrane</location>
        <topology evidence="1">Peripheral membrane protein</topology>
    </subcellularLocation>
</comment>
<comment type="catalytic activity">
    <reaction evidence="16">
        <text>glutathione(out) + ATP + H2O = glutathione(in) + ADP + phosphate + H(+)</text>
        <dbReference type="Rhea" id="RHEA:29791"/>
        <dbReference type="ChEBI" id="CHEBI:15377"/>
        <dbReference type="ChEBI" id="CHEBI:15378"/>
        <dbReference type="ChEBI" id="CHEBI:30616"/>
        <dbReference type="ChEBI" id="CHEBI:43474"/>
        <dbReference type="ChEBI" id="CHEBI:57925"/>
        <dbReference type="ChEBI" id="CHEBI:456216"/>
        <dbReference type="EC" id="7.4.2.10"/>
    </reaction>
</comment>
<evidence type="ECO:0000256" key="9">
    <source>
        <dbReference type="ARBA" id="ARBA00022840"/>
    </source>
</evidence>
<keyword evidence="10" id="KW-1278">Translocase</keyword>
<dbReference type="PROSITE" id="PS00211">
    <property type="entry name" value="ABC_TRANSPORTER_1"/>
    <property type="match status" value="1"/>
</dbReference>
<evidence type="ECO:0000313" key="22">
    <source>
        <dbReference type="EMBL" id="STW08651.1"/>
    </source>
</evidence>
<evidence type="ECO:0000313" key="18">
    <source>
        <dbReference type="EMBL" id="MBA8122662.1"/>
    </source>
</evidence>
<dbReference type="SUPFAM" id="SSF52540">
    <property type="entry name" value="P-loop containing nucleoside triphosphate hydrolases"/>
    <property type="match status" value="1"/>
</dbReference>
<dbReference type="Pfam" id="PF08352">
    <property type="entry name" value="oligo_HPY"/>
    <property type="match status" value="1"/>
</dbReference>
<dbReference type="Proteomes" id="UP000557483">
    <property type="component" value="Unassembled WGS sequence"/>
</dbReference>
<dbReference type="EMBL" id="CP055315">
    <property type="protein sequence ID" value="QLO53729.1"/>
    <property type="molecule type" value="Genomic_DNA"/>
</dbReference>
<evidence type="ECO:0000256" key="1">
    <source>
        <dbReference type="ARBA" id="ARBA00004417"/>
    </source>
</evidence>
<evidence type="ECO:0000313" key="25">
    <source>
        <dbReference type="Proteomes" id="UP000510937"/>
    </source>
</evidence>
<keyword evidence="5" id="KW-0997">Cell inner membrane</keyword>
<keyword evidence="7" id="KW-0547">Nucleotide-binding</keyword>
<dbReference type="GO" id="GO:0055085">
    <property type="term" value="P:transmembrane transport"/>
    <property type="evidence" value="ECO:0007669"/>
    <property type="project" value="UniProtKB-ARBA"/>
</dbReference>
<dbReference type="GO" id="GO:0016887">
    <property type="term" value="F:ATP hydrolysis activity"/>
    <property type="evidence" value="ECO:0007669"/>
    <property type="project" value="InterPro"/>
</dbReference>
<reference evidence="20" key="5">
    <citation type="journal article" date="2021" name="Microb. Genom.">
        <title>A genomic epidemiological study shows that prevalence of antimicrobial resistance in Enterobacterales is associated with the livestock host, as well as antimicrobial usage.</title>
        <authorList>
            <person name="AbuOun M."/>
            <person name="Jones H."/>
            <person name="Stubberfield E."/>
            <person name="Gilson D."/>
            <person name="Shaw L.P."/>
            <person name="Hubbard A.T.M."/>
            <person name="Chau K.K."/>
            <person name="Sebra R."/>
            <person name="Peto T.E.A."/>
            <person name="Crook D.W."/>
            <person name="Read D.S."/>
            <person name="Gweon H.S."/>
            <person name="Walker A.S."/>
            <person name="Stoesser N."/>
            <person name="Smith R.P."/>
            <person name="Anjum M.F."/>
            <person name="On Behalf Of The Rehab Consortium."/>
        </authorList>
    </citation>
    <scope>NUCLEOTIDE SEQUENCE</scope>
    <source>
        <strain evidence="20">RHBSTW-00555</strain>
    </source>
</reference>
<feature type="domain" description="ABC transporter" evidence="17">
    <location>
        <begin position="17"/>
        <end position="263"/>
    </location>
</feature>
<evidence type="ECO:0000256" key="4">
    <source>
        <dbReference type="ARBA" id="ARBA00022475"/>
    </source>
</evidence>
<dbReference type="InterPro" id="IPR027417">
    <property type="entry name" value="P-loop_NTPase"/>
</dbReference>
<comment type="subunit">
    <text evidence="2">The complex is composed of two ATP-binding proteins (GsiA), two transmembrane proteins (GsiC and GsiD) and a solute-binding protein (GsiB).</text>
</comment>
<evidence type="ECO:0000313" key="24">
    <source>
        <dbReference type="Proteomes" id="UP000254571"/>
    </source>
</evidence>
<reference evidence="21" key="2">
    <citation type="submission" date="2017-08" db="EMBL/GenBank/DDBJ databases">
        <authorList>
            <person name="de Groot N.N."/>
        </authorList>
    </citation>
    <scope>NUCLEOTIDE SEQUENCE [LARGE SCALE GENOMIC DNA]</scope>
    <source>
        <strain evidence="21">06D021</strain>
    </source>
</reference>
<dbReference type="InterPro" id="IPR013563">
    <property type="entry name" value="Oligopep_ABC_C"/>
</dbReference>
<keyword evidence="27" id="KW-1185">Reference proteome</keyword>
<evidence type="ECO:0000256" key="10">
    <source>
        <dbReference type="ARBA" id="ARBA00022967"/>
    </source>
</evidence>
<keyword evidence="9 21" id="KW-0067">ATP-binding</keyword>
<evidence type="ECO:0000313" key="26">
    <source>
        <dbReference type="Proteomes" id="UP000557483"/>
    </source>
</evidence>
<evidence type="ECO:0000256" key="6">
    <source>
        <dbReference type="ARBA" id="ARBA00022737"/>
    </source>
</evidence>
<keyword evidence="3" id="KW-0813">Transport</keyword>
<organism evidence="21 23">
    <name type="scientific">Klebsiella grimontii</name>
    <dbReference type="NCBI Taxonomy" id="2058152"/>
    <lineage>
        <taxon>Bacteria</taxon>
        <taxon>Pseudomonadati</taxon>
        <taxon>Pseudomonadota</taxon>
        <taxon>Gammaproteobacteria</taxon>
        <taxon>Enterobacterales</taxon>
        <taxon>Enterobacteriaceae</taxon>
        <taxon>Klebsiella/Raoultella group</taxon>
        <taxon>Klebsiella</taxon>
    </lineage>
</organism>
<sequence length="347" mass="37963">MQPFINIDLGGPAQPLLKVNNLLKHFPAGGGKAREVVQAVDDVSFAVIKGETLGVVGESGCGKSTTARLLMQLLKQDSGELIFDGLEVGSSRLPMKAYRRQVQMVFQDSYASLNPRMTMEESIAFGQRVHGVSAKEASEYARYLLAHVGLEPERFAHRYPHALSGGQRQRVNIARALAMKPRLVILDEAVSALDKSVEAQVLQLLQELKRTLALTYVFISHDLHVVRWLSDRILVMYLGEVVEIGPAEQLFTASAHPYTRALLSSMPSMDPHNRTLTSALNGDPPSPISPPSGCRFHTRCPHARAVCAEVKPTLQSVGEGHQSACLMAQPASPWHQNIAIQEVSHVA</sequence>
<evidence type="ECO:0000259" key="17">
    <source>
        <dbReference type="PROSITE" id="PS50893"/>
    </source>
</evidence>
<dbReference type="RefSeq" id="WP_004132154.1">
    <property type="nucleotide sequence ID" value="NZ_CABGKG010000002.1"/>
</dbReference>
<dbReference type="CDD" id="cd03257">
    <property type="entry name" value="ABC_NikE_OppD_transporters"/>
    <property type="match status" value="1"/>
</dbReference>
<dbReference type="Proteomes" id="UP001458070">
    <property type="component" value="Unassembled WGS sequence"/>
</dbReference>
<evidence type="ECO:0000313" key="20">
    <source>
        <dbReference type="EMBL" id="QLO53729.1"/>
    </source>
</evidence>
<dbReference type="EMBL" id="FZTC01000015">
    <property type="protein sequence ID" value="SNU34399.1"/>
    <property type="molecule type" value="Genomic_DNA"/>
</dbReference>
<reference evidence="25 26" key="4">
    <citation type="submission" date="2020-06" db="EMBL/GenBank/DDBJ databases">
        <title>REHAB project genomes.</title>
        <authorList>
            <person name="Shaw L.P."/>
        </authorList>
    </citation>
    <scope>NUCLEOTIDE SEQUENCE [LARGE SCALE GENOMIC DNA]</scope>
    <source>
        <strain evidence="18 26">RHBSTW-00092</strain>
        <strain evidence="25">RHBSTW-00555</strain>
    </source>
</reference>
<gene>
    <name evidence="21" type="primary">oppF</name>
    <name evidence="22" type="synonym">gsiA_24</name>
    <name evidence="19" type="ORF">AAFL32_08495</name>
    <name evidence="18" type="ORF">HV064_01825</name>
    <name evidence="20" type="ORF">HV234_20420</name>
    <name evidence="21" type="ORF">KOSB73_220518</name>
    <name evidence="22" type="ORF">NCTC9149_05118</name>
</gene>
<comment type="function">
    <text evidence="12">Part of the ABC transporter complex GsiABCD involved in glutathione import. Responsible for energy coupling to the transport system.</text>
</comment>
<reference evidence="22 24" key="3">
    <citation type="submission" date="2018-06" db="EMBL/GenBank/DDBJ databases">
        <authorList>
            <consortium name="Pathogen Informatics"/>
            <person name="Doyle S."/>
        </authorList>
    </citation>
    <scope>NUCLEOTIDE SEQUENCE [LARGE SCALE GENOMIC DNA]</scope>
    <source>
        <strain evidence="22 24">NCTC9149</strain>
    </source>
</reference>
<keyword evidence="4" id="KW-1003">Cell membrane</keyword>
<evidence type="ECO:0000256" key="13">
    <source>
        <dbReference type="ARBA" id="ARBA00038416"/>
    </source>
</evidence>
<dbReference type="SMART" id="SM00382">
    <property type="entry name" value="AAA"/>
    <property type="match status" value="1"/>
</dbReference>
<keyword evidence="6" id="KW-0677">Repeat</keyword>
<evidence type="ECO:0000256" key="14">
    <source>
        <dbReference type="ARBA" id="ARBA00039050"/>
    </source>
</evidence>
<dbReference type="EMBL" id="JABXRN010000001">
    <property type="protein sequence ID" value="MBA8122662.1"/>
    <property type="molecule type" value="Genomic_DNA"/>
</dbReference>
<comment type="similarity">
    <text evidence="13">Belongs to the ABC transporter superfamily. Glutathione importer (TC 3.A.1.5.11) family.</text>
</comment>
<evidence type="ECO:0000256" key="3">
    <source>
        <dbReference type="ARBA" id="ARBA00022448"/>
    </source>
</evidence>
<dbReference type="PANTHER" id="PTHR43776">
    <property type="entry name" value="TRANSPORT ATP-BINDING PROTEIN"/>
    <property type="match status" value="1"/>
</dbReference>